<dbReference type="Proteomes" id="UP000267516">
    <property type="component" value="Segment"/>
</dbReference>
<evidence type="ECO:0000313" key="4">
    <source>
        <dbReference type="Proteomes" id="UP000277283"/>
    </source>
</evidence>
<dbReference type="EMBL" id="MF768985">
    <property type="protein sequence ID" value="ATU83681.1"/>
    <property type="molecule type" value="Genomic_DNA"/>
</dbReference>
<feature type="region of interest" description="Disordered" evidence="1">
    <location>
        <begin position="1"/>
        <end position="26"/>
    </location>
</feature>
<organism evidence="2 4">
    <name type="scientific">White spot syndrome virus</name>
    <dbReference type="NCBI Taxonomy" id="342409"/>
    <lineage>
        <taxon>Viruses</taxon>
        <taxon>Viruses incertae sedis</taxon>
        <taxon>Naldaviricetes</taxon>
        <taxon>Nimaviridae</taxon>
        <taxon>Whispovirus</taxon>
    </lineage>
</organism>
<feature type="compositionally biased region" description="Low complexity" evidence="1">
    <location>
        <begin position="1"/>
        <end position="23"/>
    </location>
</feature>
<dbReference type="EMBL" id="JX515788">
    <property type="protein sequence ID" value="AFX59888.1"/>
    <property type="molecule type" value="Genomic_DNA"/>
</dbReference>
<reference evidence="2" key="1">
    <citation type="submission" date="2012-08" db="EMBL/GenBank/DDBJ databases">
        <title>Cassytha pubescens and C. glabella (Lauraceae) are not disjunctly distributed between Australia and the Ryukyu Archipelago of Japan - evidence from morphological and molecular data.</title>
        <authorList>
            <person name="Kokubugata G."/>
            <person name="Nakamura K."/>
            <person name="Forster P.I."/>
            <person name="Wilson G.W."/>
            <person name="Holland A.E."/>
            <person name="Hirayama Y."/>
            <person name="Yokota M."/>
        </authorList>
    </citation>
    <scope>NUCLEOTIDE SEQUENCE</scope>
    <source>
        <strain evidence="2">K-LV1</strain>
    </source>
</reference>
<reference evidence="4" key="2">
    <citation type="submission" date="2012-08" db="EMBL/GenBank/DDBJ databases">
        <authorList>
            <person name="Choi T.-J."/>
        </authorList>
    </citation>
    <scope>NUCLEOTIDE SEQUENCE [LARGE SCALE GENOMIC DNA]</scope>
    <source>
        <strain evidence="4">K-LV1</strain>
    </source>
</reference>
<proteinExistence type="predicted"/>
<sequence length="97" mass="10363">MFFVSSSSSPSSLSSLSSSSSSPIPNVPSFKFSNNLYTLSGKSFSSIFSVCSLESFTTFFVTLNELLIKAAIKTTQVITTNMSVTLDVLLGLLEEEG</sequence>
<name>K7WI42_9VIRU</name>
<evidence type="ECO:0000256" key="1">
    <source>
        <dbReference type="SAM" id="MobiDB-lite"/>
    </source>
</evidence>
<dbReference type="Proteomes" id="UP000277283">
    <property type="component" value="Segment"/>
</dbReference>
<evidence type="ECO:0000313" key="3">
    <source>
        <dbReference type="EMBL" id="ATU83681.1"/>
    </source>
</evidence>
<evidence type="ECO:0000313" key="2">
    <source>
        <dbReference type="EMBL" id="AFX59888.1"/>
    </source>
</evidence>
<reference evidence="3" key="3">
    <citation type="journal article" date="2018" name="Aquaculture">
        <title>Complete genome sequence of a white spot syndrome virus associated with a disease incursion in Australia.</title>
        <authorList>
            <person name="Oakey J."/>
            <person name="Smith C.S."/>
        </authorList>
    </citation>
    <scope>NUCLEOTIDE SEQUENCE [LARGE SCALE GENOMIC DNA]</scope>
    <source>
        <strain evidence="3">WSSV-AU</strain>
    </source>
</reference>
<protein>
    <submittedName>
        <fullName evidence="3">ORF1280</fullName>
    </submittedName>
    <submittedName>
        <fullName evidence="2">Wsv527</fullName>
    </submittedName>
</protein>
<accession>K7WI42</accession>
<gene>
    <name evidence="2" type="ORF">wssv_05110</name>
</gene>